<organism evidence="1 2">
    <name type="scientific">Pseudomonas putida</name>
    <name type="common">Arthrobacter siderocapsulatus</name>
    <dbReference type="NCBI Taxonomy" id="303"/>
    <lineage>
        <taxon>Bacteria</taxon>
        <taxon>Pseudomonadati</taxon>
        <taxon>Pseudomonadota</taxon>
        <taxon>Gammaproteobacteria</taxon>
        <taxon>Pseudomonadales</taxon>
        <taxon>Pseudomonadaceae</taxon>
        <taxon>Pseudomonas</taxon>
    </lineage>
</organism>
<gene>
    <name evidence="1" type="ORF">HX798_23225</name>
</gene>
<evidence type="ECO:0000313" key="1">
    <source>
        <dbReference type="EMBL" id="NWC83178.1"/>
    </source>
</evidence>
<evidence type="ECO:0000313" key="2">
    <source>
        <dbReference type="Proteomes" id="UP000542695"/>
    </source>
</evidence>
<comment type="caution">
    <text evidence="1">The sequence shown here is derived from an EMBL/GenBank/DDBJ whole genome shotgun (WGS) entry which is preliminary data.</text>
</comment>
<sequence>MQVSSLNARTPFAQCTQTSIQDDLLEALIRNKRGTKKYKGINPIIANGHGRLSEARQILTFLMRRALGIFRIPGTYDLPLMSEYFANLSIAEIDGACKDIKRIYDHSQSQMCRFDSTINLVRGIGGLEASACKKLLDEIPGAEIPFYFQSITFFNHVCGGFSRNISLNIDCPVEWVWASAYTLKDLELPGSDEEVMVVCRALDGVLKVPKQNFQITPSPQPLEPLPLLRGYSKKTPKRLPEALSFLMQEGFEPNKYAGHAASYRPGKWEARLARLGRRVDSIINPHSRSTVEIDTLDKH</sequence>
<accession>A0A7Y8D567</accession>
<protein>
    <submittedName>
        <fullName evidence="1">Uncharacterized protein</fullName>
    </submittedName>
</protein>
<dbReference type="RefSeq" id="WP_177011070.1">
    <property type="nucleotide sequence ID" value="NZ_JACARV010000082.1"/>
</dbReference>
<dbReference type="EMBL" id="JACARV010000082">
    <property type="protein sequence ID" value="NWC83178.1"/>
    <property type="molecule type" value="Genomic_DNA"/>
</dbReference>
<dbReference type="AlphaFoldDB" id="A0A7Y8D567"/>
<proteinExistence type="predicted"/>
<dbReference type="Proteomes" id="UP000542695">
    <property type="component" value="Unassembled WGS sequence"/>
</dbReference>
<reference evidence="1 2" key="1">
    <citation type="submission" date="2020-04" db="EMBL/GenBank/DDBJ databases">
        <title>Molecular characterization of pseudomonads from Agaricus bisporus reveal novel blotch 2 pathogens in Western Europe.</title>
        <authorList>
            <person name="Taparia T."/>
            <person name="Krijger M."/>
            <person name="Haynes E."/>
            <person name="Elpinstone J.G."/>
            <person name="Noble R."/>
            <person name="Van Der Wolf J."/>
        </authorList>
    </citation>
    <scope>NUCLEOTIDE SEQUENCE [LARGE SCALE GENOMIC DNA]</scope>
    <source>
        <strain evidence="1 2">P7765</strain>
    </source>
</reference>
<name>A0A7Y8D567_PSEPU</name>